<organism evidence="2 3">
    <name type="scientific">Parthenolecanium corni</name>
    <dbReference type="NCBI Taxonomy" id="536013"/>
    <lineage>
        <taxon>Eukaryota</taxon>
        <taxon>Metazoa</taxon>
        <taxon>Ecdysozoa</taxon>
        <taxon>Arthropoda</taxon>
        <taxon>Hexapoda</taxon>
        <taxon>Insecta</taxon>
        <taxon>Pterygota</taxon>
        <taxon>Neoptera</taxon>
        <taxon>Paraneoptera</taxon>
        <taxon>Hemiptera</taxon>
        <taxon>Sternorrhyncha</taxon>
        <taxon>Coccoidea</taxon>
        <taxon>Coccidae</taxon>
        <taxon>Parthenolecanium</taxon>
    </lineage>
</organism>
<reference evidence="2 3" key="1">
    <citation type="submission" date="2024-03" db="EMBL/GenBank/DDBJ databases">
        <title>Adaptation during the transition from Ophiocordyceps entomopathogen to insect associate is accompanied by gene loss and intensified selection.</title>
        <authorList>
            <person name="Ward C.M."/>
            <person name="Onetto C.A."/>
            <person name="Borneman A.R."/>
        </authorList>
    </citation>
    <scope>NUCLEOTIDE SEQUENCE [LARGE SCALE GENOMIC DNA]</scope>
    <source>
        <strain evidence="2">AWRI1</strain>
        <tissue evidence="2">Single Adult Female</tissue>
    </source>
</reference>
<dbReference type="EMBL" id="JBBCAQ010000010">
    <property type="protein sequence ID" value="KAK7602023.1"/>
    <property type="molecule type" value="Genomic_DNA"/>
</dbReference>
<keyword evidence="3" id="KW-1185">Reference proteome</keyword>
<proteinExistence type="predicted"/>
<feature type="region of interest" description="Disordered" evidence="1">
    <location>
        <begin position="35"/>
        <end position="60"/>
    </location>
</feature>
<gene>
    <name evidence="2" type="ORF">V9T40_009464</name>
</gene>
<evidence type="ECO:0000313" key="3">
    <source>
        <dbReference type="Proteomes" id="UP001367676"/>
    </source>
</evidence>
<dbReference type="AlphaFoldDB" id="A0AAN9TQ17"/>
<sequence length="134" mass="14159">MDGCLRSTSATSIHRPVADSSFGAQKCCSTSASLPDISMEHQSPKPNVAPSNGASEGVESRSLLEDDVTKTLLNVTSSYGRKGRRLNGTFCLRGDTMEGIIQCLVFLKAFAPLDVDPALHVVPSLYSVVVVASS</sequence>
<dbReference type="Proteomes" id="UP001367676">
    <property type="component" value="Unassembled WGS sequence"/>
</dbReference>
<comment type="caution">
    <text evidence="2">The sequence shown here is derived from an EMBL/GenBank/DDBJ whole genome shotgun (WGS) entry which is preliminary data.</text>
</comment>
<name>A0AAN9TQ17_9HEMI</name>
<evidence type="ECO:0000256" key="1">
    <source>
        <dbReference type="SAM" id="MobiDB-lite"/>
    </source>
</evidence>
<protein>
    <submittedName>
        <fullName evidence="2">Uncharacterized protein</fullName>
    </submittedName>
</protein>
<evidence type="ECO:0000313" key="2">
    <source>
        <dbReference type="EMBL" id="KAK7602023.1"/>
    </source>
</evidence>
<accession>A0AAN9TQ17</accession>
<feature type="compositionally biased region" description="Polar residues" evidence="1">
    <location>
        <begin position="44"/>
        <end position="54"/>
    </location>
</feature>